<proteinExistence type="predicted"/>
<sequence length="326" mass="35931">MTVAGPGPHVLITPNLAGLLPQLRERYPTCRFTAVPDDEPVREEYLDAEVILRSAMDEDVFDALLSKCHGLRWVQITAAGFDWVGGEIWHRRLDEGLIYTRSPNSYNVPIAEYVIGAVLLHARAFPEYAAAQRDREWIRVVARDVIGSTMLVFGTGAIGREVAWRAQALGVTVIGVNRAGTPADGFERVEPFAGHLALLPEADSVVLAMPLTTENRYFFDADRFAAMKESAVLVNVGRGALIAEDALVDAMHAGRIGGAVLDVFEQEPLPPESRLWDLPRTTLTPHTSFRGDGNLQRLYADFCANFDRYLAGAELLGTKRQPELGY</sequence>
<dbReference type="GO" id="GO:0016491">
    <property type="term" value="F:oxidoreductase activity"/>
    <property type="evidence" value="ECO:0007669"/>
    <property type="project" value="UniProtKB-KW"/>
</dbReference>
<dbReference type="Gene3D" id="3.40.50.720">
    <property type="entry name" value="NAD(P)-binding Rossmann-like Domain"/>
    <property type="match status" value="2"/>
</dbReference>
<dbReference type="PANTHER" id="PTHR43333">
    <property type="entry name" value="2-HACID_DH_C DOMAIN-CONTAINING PROTEIN"/>
    <property type="match status" value="1"/>
</dbReference>
<comment type="caution">
    <text evidence="4">The sequence shown here is derived from an EMBL/GenBank/DDBJ whole genome shotgun (WGS) entry which is preliminary data.</text>
</comment>
<dbReference type="InterPro" id="IPR006140">
    <property type="entry name" value="D-isomer_DH_NAD-bd"/>
</dbReference>
<keyword evidence="2" id="KW-0520">NAD</keyword>
<reference evidence="4 5" key="1">
    <citation type="submission" date="2016-01" db="EMBL/GenBank/DDBJ databases">
        <title>Whole genome sequence and analysis of Micromonospora rosaria DSM 803, which can produce antibacterial substance rosamicin.</title>
        <authorList>
            <person name="Yang H."/>
            <person name="He X."/>
            <person name="Zhu D."/>
        </authorList>
    </citation>
    <scope>NUCLEOTIDE SEQUENCE [LARGE SCALE GENOMIC DNA]</scope>
    <source>
        <strain evidence="4 5">DSM 803</strain>
    </source>
</reference>
<dbReference type="SUPFAM" id="SSF52283">
    <property type="entry name" value="Formate/glycerate dehydrogenase catalytic domain-like"/>
    <property type="match status" value="1"/>
</dbReference>
<protein>
    <recommendedName>
        <fullName evidence="3">D-isomer specific 2-hydroxyacid dehydrogenase NAD-binding domain-containing protein</fullName>
    </recommendedName>
</protein>
<dbReference type="CDD" id="cd05300">
    <property type="entry name" value="2-Hacid_dh_1"/>
    <property type="match status" value="1"/>
</dbReference>
<dbReference type="RefSeq" id="WP_067367441.1">
    <property type="nucleotide sequence ID" value="NZ_JBIUBN010000014.1"/>
</dbReference>
<dbReference type="Proteomes" id="UP000070620">
    <property type="component" value="Unassembled WGS sequence"/>
</dbReference>
<dbReference type="EMBL" id="LRQV01000063">
    <property type="protein sequence ID" value="KXK60662.1"/>
    <property type="molecule type" value="Genomic_DNA"/>
</dbReference>
<evidence type="ECO:0000256" key="2">
    <source>
        <dbReference type="ARBA" id="ARBA00023027"/>
    </source>
</evidence>
<dbReference type="OrthoDB" id="9793626at2"/>
<evidence type="ECO:0000313" key="4">
    <source>
        <dbReference type="EMBL" id="KXK60662.1"/>
    </source>
</evidence>
<dbReference type="AlphaFoldDB" id="A0A136PQE5"/>
<dbReference type="Pfam" id="PF02826">
    <property type="entry name" value="2-Hacid_dh_C"/>
    <property type="match status" value="1"/>
</dbReference>
<keyword evidence="1" id="KW-0560">Oxidoreductase</keyword>
<name>A0A136PQE5_9ACTN</name>
<gene>
    <name evidence="4" type="ORF">AWW66_17765</name>
</gene>
<feature type="domain" description="D-isomer specific 2-hydroxyacid dehydrogenase NAD-binding" evidence="3">
    <location>
        <begin position="116"/>
        <end position="288"/>
    </location>
</feature>
<dbReference type="PANTHER" id="PTHR43333:SF1">
    <property type="entry name" value="D-ISOMER SPECIFIC 2-HYDROXYACID DEHYDROGENASE NAD-BINDING DOMAIN-CONTAINING PROTEIN"/>
    <property type="match status" value="1"/>
</dbReference>
<dbReference type="InterPro" id="IPR036291">
    <property type="entry name" value="NAD(P)-bd_dom_sf"/>
</dbReference>
<accession>A0A136PQE5</accession>
<evidence type="ECO:0000256" key="1">
    <source>
        <dbReference type="ARBA" id="ARBA00023002"/>
    </source>
</evidence>
<keyword evidence="5" id="KW-1185">Reference proteome</keyword>
<evidence type="ECO:0000259" key="3">
    <source>
        <dbReference type="Pfam" id="PF02826"/>
    </source>
</evidence>
<evidence type="ECO:0000313" key="5">
    <source>
        <dbReference type="Proteomes" id="UP000070620"/>
    </source>
</evidence>
<dbReference type="SUPFAM" id="SSF51735">
    <property type="entry name" value="NAD(P)-binding Rossmann-fold domains"/>
    <property type="match status" value="1"/>
</dbReference>
<dbReference type="GO" id="GO:0051287">
    <property type="term" value="F:NAD binding"/>
    <property type="evidence" value="ECO:0007669"/>
    <property type="project" value="InterPro"/>
</dbReference>
<organism evidence="4 5">
    <name type="scientific">Micromonospora rosaria</name>
    <dbReference type="NCBI Taxonomy" id="47874"/>
    <lineage>
        <taxon>Bacteria</taxon>
        <taxon>Bacillati</taxon>
        <taxon>Actinomycetota</taxon>
        <taxon>Actinomycetes</taxon>
        <taxon>Micromonosporales</taxon>
        <taxon>Micromonosporaceae</taxon>
        <taxon>Micromonospora</taxon>
    </lineage>
</organism>